<reference evidence="1 2" key="1">
    <citation type="submission" date="2024-01" db="EMBL/GenBank/DDBJ databases">
        <title>Genome assemblies of Stephania.</title>
        <authorList>
            <person name="Yang L."/>
        </authorList>
    </citation>
    <scope>NUCLEOTIDE SEQUENCE [LARGE SCALE GENOMIC DNA]</scope>
    <source>
        <strain evidence="1">QJT</strain>
        <tissue evidence="1">Leaf</tissue>
    </source>
</reference>
<proteinExistence type="predicted"/>
<name>A0AAP0KJI4_9MAGN</name>
<keyword evidence="2" id="KW-1185">Reference proteome</keyword>
<gene>
    <name evidence="1" type="ORF">Sjap_001171</name>
</gene>
<dbReference type="Proteomes" id="UP001417504">
    <property type="component" value="Unassembled WGS sequence"/>
</dbReference>
<protein>
    <submittedName>
        <fullName evidence="1">Uncharacterized protein</fullName>
    </submittedName>
</protein>
<sequence>MEFLGVRLRVSKYREAGEIRNFACFIHRLSGLVRRRSTTTFEPMARPCCKHLGADRAETSKGKEPMLGDFI</sequence>
<accession>A0AAP0KJI4</accession>
<dbReference type="EMBL" id="JBBNAE010000001">
    <property type="protein sequence ID" value="KAK9153691.1"/>
    <property type="molecule type" value="Genomic_DNA"/>
</dbReference>
<dbReference type="AlphaFoldDB" id="A0AAP0KJI4"/>
<evidence type="ECO:0000313" key="1">
    <source>
        <dbReference type="EMBL" id="KAK9153691.1"/>
    </source>
</evidence>
<comment type="caution">
    <text evidence="1">The sequence shown here is derived from an EMBL/GenBank/DDBJ whole genome shotgun (WGS) entry which is preliminary data.</text>
</comment>
<organism evidence="1 2">
    <name type="scientific">Stephania japonica</name>
    <dbReference type="NCBI Taxonomy" id="461633"/>
    <lineage>
        <taxon>Eukaryota</taxon>
        <taxon>Viridiplantae</taxon>
        <taxon>Streptophyta</taxon>
        <taxon>Embryophyta</taxon>
        <taxon>Tracheophyta</taxon>
        <taxon>Spermatophyta</taxon>
        <taxon>Magnoliopsida</taxon>
        <taxon>Ranunculales</taxon>
        <taxon>Menispermaceae</taxon>
        <taxon>Menispermoideae</taxon>
        <taxon>Cissampelideae</taxon>
        <taxon>Stephania</taxon>
    </lineage>
</organism>
<evidence type="ECO:0000313" key="2">
    <source>
        <dbReference type="Proteomes" id="UP001417504"/>
    </source>
</evidence>